<accession>A0A1S3DPI2</accession>
<dbReference type="InterPro" id="IPR050342">
    <property type="entry name" value="HMGB"/>
</dbReference>
<dbReference type="Proteomes" id="UP000079169">
    <property type="component" value="Unplaced"/>
</dbReference>
<evidence type="ECO:0000313" key="6">
    <source>
        <dbReference type="Proteomes" id="UP000079169"/>
    </source>
</evidence>
<reference evidence="7" key="1">
    <citation type="submission" date="2025-08" db="UniProtKB">
        <authorList>
            <consortium name="RefSeq"/>
        </authorList>
    </citation>
    <scope>IDENTIFICATION</scope>
</reference>
<dbReference type="PaxDb" id="121845-A0A1S3DPI2"/>
<evidence type="ECO:0000256" key="4">
    <source>
        <dbReference type="SAM" id="MobiDB-lite"/>
    </source>
</evidence>
<name>A0A1S3DPI2_DIACI</name>
<dbReference type="PROSITE" id="PS50118">
    <property type="entry name" value="HMG_BOX_2"/>
    <property type="match status" value="2"/>
</dbReference>
<gene>
    <name evidence="7" type="primary">LOC103521671</name>
</gene>
<dbReference type="InterPro" id="IPR036910">
    <property type="entry name" value="HMG_box_dom_sf"/>
</dbReference>
<evidence type="ECO:0000313" key="7">
    <source>
        <dbReference type="RefSeq" id="XP_008485003.1"/>
    </source>
</evidence>
<dbReference type="SUPFAM" id="SSF47095">
    <property type="entry name" value="HMG-box"/>
    <property type="match status" value="2"/>
</dbReference>
<feature type="DNA-binding region" description="HMG box" evidence="2">
    <location>
        <begin position="49"/>
        <end position="117"/>
    </location>
</feature>
<feature type="domain" description="HMG box" evidence="5">
    <location>
        <begin position="49"/>
        <end position="117"/>
    </location>
</feature>
<evidence type="ECO:0000259" key="5">
    <source>
        <dbReference type="PROSITE" id="PS50118"/>
    </source>
</evidence>
<dbReference type="SMART" id="SM00398">
    <property type="entry name" value="HMG"/>
    <property type="match status" value="2"/>
</dbReference>
<dbReference type="STRING" id="121845.A0A1S3DPI2"/>
<dbReference type="PANTHER" id="PTHR48112:SF22">
    <property type="entry name" value="MITOCHONDRIAL TRANSCRIPTION FACTOR A, ISOFORM B"/>
    <property type="match status" value="1"/>
</dbReference>
<dbReference type="GO" id="GO:0003677">
    <property type="term" value="F:DNA binding"/>
    <property type="evidence" value="ECO:0007669"/>
    <property type="project" value="UniProtKB-UniRule"/>
</dbReference>
<dbReference type="KEGG" id="dci:103521671"/>
<organism evidence="6 7">
    <name type="scientific">Diaphorina citri</name>
    <name type="common">Asian citrus psyllid</name>
    <dbReference type="NCBI Taxonomy" id="121845"/>
    <lineage>
        <taxon>Eukaryota</taxon>
        <taxon>Metazoa</taxon>
        <taxon>Ecdysozoa</taxon>
        <taxon>Arthropoda</taxon>
        <taxon>Hexapoda</taxon>
        <taxon>Insecta</taxon>
        <taxon>Pterygota</taxon>
        <taxon>Neoptera</taxon>
        <taxon>Paraneoptera</taxon>
        <taxon>Hemiptera</taxon>
        <taxon>Sternorrhyncha</taxon>
        <taxon>Psylloidea</taxon>
        <taxon>Psyllidae</taxon>
        <taxon>Diaphorininae</taxon>
        <taxon>Diaphorina</taxon>
    </lineage>
</organism>
<keyword evidence="1 2" id="KW-0238">DNA-binding</keyword>
<evidence type="ECO:0000256" key="1">
    <source>
        <dbReference type="ARBA" id="ARBA00023125"/>
    </source>
</evidence>
<evidence type="ECO:0000256" key="3">
    <source>
        <dbReference type="SAM" id="Coils"/>
    </source>
</evidence>
<dbReference type="Pfam" id="PF00505">
    <property type="entry name" value="HMG_box"/>
    <property type="match status" value="2"/>
</dbReference>
<evidence type="ECO:0000256" key="2">
    <source>
        <dbReference type="PROSITE-ProRule" id="PRU00267"/>
    </source>
</evidence>
<dbReference type="Gene3D" id="1.10.30.10">
    <property type="entry name" value="High mobility group box domain"/>
    <property type="match status" value="2"/>
</dbReference>
<keyword evidence="3" id="KW-0175">Coiled coil</keyword>
<dbReference type="GO" id="GO:0005634">
    <property type="term" value="C:nucleus"/>
    <property type="evidence" value="ECO:0007669"/>
    <property type="project" value="UniProtKB-UniRule"/>
</dbReference>
<dbReference type="AlphaFoldDB" id="A0A1S3DPI2"/>
<feature type="DNA-binding region" description="HMG box" evidence="2">
    <location>
        <begin position="154"/>
        <end position="220"/>
    </location>
</feature>
<feature type="region of interest" description="Disordered" evidence="4">
    <location>
        <begin position="230"/>
        <end position="254"/>
    </location>
</feature>
<dbReference type="OMA" id="YMQLAED"/>
<dbReference type="PANTHER" id="PTHR48112">
    <property type="entry name" value="HIGH MOBILITY GROUP PROTEIN DSP1"/>
    <property type="match status" value="1"/>
</dbReference>
<dbReference type="InterPro" id="IPR009071">
    <property type="entry name" value="HMG_box_dom"/>
</dbReference>
<keyword evidence="6" id="KW-1185">Reference proteome</keyword>
<proteinExistence type="predicted"/>
<keyword evidence="2" id="KW-0539">Nucleus</keyword>
<protein>
    <submittedName>
        <fullName evidence="7">Transcription factor A, mitochondrial</fullName>
    </submittedName>
</protein>
<dbReference type="GeneID" id="103521671"/>
<dbReference type="RefSeq" id="XP_008485003.1">
    <property type="nucleotide sequence ID" value="XM_008486781.2"/>
</dbReference>
<sequence>MALFKLTTGVFTGGNVFNLRSCLMPHLNSVTTAGLKQQTSQPLSIPEKPKKPLTPYFKFQGQIRNKIMERNPNIKIIEVTKLVSEEWKKIGEAEKKRLESEYAKEKEIYAQNVKNYHDELTPEAIEFLRKEKEVKKQKKEKREMKKLFRETGKPKKPGNSFYLFIKDNIDKKEYEGKSYMSLIPTFAKLWATLEENEKEKYIQAYKKKYDKYKKDLLKWEESLITEGKLERIEDKSSPKSSFSTSRSKDRKHTE</sequence>
<feature type="domain" description="HMG box" evidence="5">
    <location>
        <begin position="154"/>
        <end position="220"/>
    </location>
</feature>
<feature type="coiled-coil region" evidence="3">
    <location>
        <begin position="88"/>
        <end position="150"/>
    </location>
</feature>